<evidence type="ECO:0000256" key="4">
    <source>
        <dbReference type="ARBA" id="ARBA00022898"/>
    </source>
</evidence>
<evidence type="ECO:0000256" key="5">
    <source>
        <dbReference type="RuleBase" id="RU003560"/>
    </source>
</evidence>
<dbReference type="Pfam" id="PF00202">
    <property type="entry name" value="Aminotran_3"/>
    <property type="match status" value="1"/>
</dbReference>
<dbReference type="SUPFAM" id="SSF53383">
    <property type="entry name" value="PLP-dependent transferases"/>
    <property type="match status" value="1"/>
</dbReference>
<dbReference type="RefSeq" id="WP_115565876.1">
    <property type="nucleotide sequence ID" value="NZ_QRGR01000012.1"/>
</dbReference>
<evidence type="ECO:0000256" key="2">
    <source>
        <dbReference type="ARBA" id="ARBA00022576"/>
    </source>
</evidence>
<reference evidence="7" key="1">
    <citation type="submission" date="2018-08" db="EMBL/GenBank/DDBJ databases">
        <authorList>
            <person name="Liu Z.-W."/>
            <person name="Du Z.-J."/>
        </authorList>
    </citation>
    <scope>NUCLEOTIDE SEQUENCE [LARGE SCALE GENOMIC DNA]</scope>
    <source>
        <strain evidence="7">H4X</strain>
    </source>
</reference>
<evidence type="ECO:0000313" key="7">
    <source>
        <dbReference type="Proteomes" id="UP000256708"/>
    </source>
</evidence>
<dbReference type="InterPro" id="IPR050103">
    <property type="entry name" value="Class-III_PLP-dep_AT"/>
</dbReference>
<keyword evidence="4 5" id="KW-0663">Pyridoxal phosphate</keyword>
<evidence type="ECO:0000256" key="1">
    <source>
        <dbReference type="ARBA" id="ARBA00001933"/>
    </source>
</evidence>
<dbReference type="InterPro" id="IPR015422">
    <property type="entry name" value="PyrdxlP-dep_Trfase_small"/>
</dbReference>
<dbReference type="InterPro" id="IPR015421">
    <property type="entry name" value="PyrdxlP-dep_Trfase_major"/>
</dbReference>
<dbReference type="EMBL" id="QRGR01000012">
    <property type="protein sequence ID" value="RDV14764.1"/>
    <property type="molecule type" value="Genomic_DNA"/>
</dbReference>
<dbReference type="FunFam" id="3.40.640.10:FF:000004">
    <property type="entry name" value="Acetylornithine aminotransferase"/>
    <property type="match status" value="1"/>
</dbReference>
<dbReference type="GO" id="GO:0042802">
    <property type="term" value="F:identical protein binding"/>
    <property type="evidence" value="ECO:0007669"/>
    <property type="project" value="TreeGrafter"/>
</dbReference>
<evidence type="ECO:0000313" key="6">
    <source>
        <dbReference type="EMBL" id="RDV14764.1"/>
    </source>
</evidence>
<dbReference type="InterPro" id="IPR049704">
    <property type="entry name" value="Aminotrans_3_PPA_site"/>
</dbReference>
<dbReference type="OrthoDB" id="9762089at2"/>
<comment type="similarity">
    <text evidence="5">Belongs to the class-III pyridoxal-phosphate-dependent aminotransferase family.</text>
</comment>
<evidence type="ECO:0000256" key="3">
    <source>
        <dbReference type="ARBA" id="ARBA00022679"/>
    </source>
</evidence>
<dbReference type="PIRSF" id="PIRSF000521">
    <property type="entry name" value="Transaminase_4ab_Lys_Orn"/>
    <property type="match status" value="1"/>
</dbReference>
<proteinExistence type="inferred from homology"/>
<protein>
    <submittedName>
        <fullName evidence="6">Aspartate aminotransferase family protein</fullName>
    </submittedName>
</protein>
<sequence>MNLFDVYPLFDITPVKAQGAYLWDEHGRRYLDLYGGHAVISIGHSHPHYIKRMARQLYNIGFYSNSVQMPLQQELAEKLGRLSGYEDYNLFLCSSGAEANENALKLASFHTGRRKVLAFKGAFHGRTSAAVAVTDNPAIQAPINETENVVFVPLNDTEAFNYALEVHGPELAAVIVEGIQGVGGVRAPEGAFLKEVAAGCERVGALLILDEVQTGYGRTGKFFAHQYTDVKPDLITVAKGMGNGFPVAGVLINPGIKAKHGMLGTTFGGNYLACVAALAVLEVIEEEKLLDNAQRIGKRLIEALRQFPGVREVRGEGLMIGVDLEEPCAPIRKQLLTEYGIFTGSSSDKNTLRLLPPLCIGAREVDTFLSAFESVLHTSTIQAN</sequence>
<dbReference type="Gene3D" id="3.40.640.10">
    <property type="entry name" value="Type I PLP-dependent aspartate aminotransferase-like (Major domain)"/>
    <property type="match status" value="1"/>
</dbReference>
<dbReference type="CDD" id="cd00610">
    <property type="entry name" value="OAT_like"/>
    <property type="match status" value="1"/>
</dbReference>
<name>A0A3D8LBT9_9BACT</name>
<keyword evidence="3 6" id="KW-0808">Transferase</keyword>
<dbReference type="Proteomes" id="UP000256708">
    <property type="component" value="Unassembled WGS sequence"/>
</dbReference>
<gene>
    <name evidence="6" type="ORF">DXT99_12400</name>
</gene>
<comment type="caution">
    <text evidence="6">The sequence shown here is derived from an EMBL/GenBank/DDBJ whole genome shotgun (WGS) entry which is preliminary data.</text>
</comment>
<dbReference type="InterPro" id="IPR005814">
    <property type="entry name" value="Aminotrans_3"/>
</dbReference>
<dbReference type="Gene3D" id="3.90.1150.10">
    <property type="entry name" value="Aspartate Aminotransferase, domain 1"/>
    <property type="match status" value="1"/>
</dbReference>
<dbReference type="PANTHER" id="PTHR11986:SF79">
    <property type="entry name" value="ACETYLORNITHINE AMINOTRANSFERASE, MITOCHONDRIAL"/>
    <property type="match status" value="1"/>
</dbReference>
<dbReference type="PROSITE" id="PS00600">
    <property type="entry name" value="AA_TRANSFER_CLASS_3"/>
    <property type="match status" value="1"/>
</dbReference>
<keyword evidence="2 6" id="KW-0032">Aminotransferase</keyword>
<dbReference type="GO" id="GO:0008483">
    <property type="term" value="F:transaminase activity"/>
    <property type="evidence" value="ECO:0007669"/>
    <property type="project" value="UniProtKB-KW"/>
</dbReference>
<dbReference type="InterPro" id="IPR015424">
    <property type="entry name" value="PyrdxlP-dep_Trfase"/>
</dbReference>
<keyword evidence="7" id="KW-1185">Reference proteome</keyword>
<dbReference type="GO" id="GO:0030170">
    <property type="term" value="F:pyridoxal phosphate binding"/>
    <property type="evidence" value="ECO:0007669"/>
    <property type="project" value="InterPro"/>
</dbReference>
<organism evidence="6 7">
    <name type="scientific">Pontibacter diazotrophicus</name>
    <dbReference type="NCBI Taxonomy" id="1400979"/>
    <lineage>
        <taxon>Bacteria</taxon>
        <taxon>Pseudomonadati</taxon>
        <taxon>Bacteroidota</taxon>
        <taxon>Cytophagia</taxon>
        <taxon>Cytophagales</taxon>
        <taxon>Hymenobacteraceae</taxon>
        <taxon>Pontibacter</taxon>
    </lineage>
</organism>
<dbReference type="PANTHER" id="PTHR11986">
    <property type="entry name" value="AMINOTRANSFERASE CLASS III"/>
    <property type="match status" value="1"/>
</dbReference>
<accession>A0A3D8LBT9</accession>
<dbReference type="AlphaFoldDB" id="A0A3D8LBT9"/>
<comment type="cofactor">
    <cofactor evidence="1">
        <name>pyridoxal 5'-phosphate</name>
        <dbReference type="ChEBI" id="CHEBI:597326"/>
    </cofactor>
</comment>